<sequence>MAADSRYLYHHSPHQTLATPQYNYQYQNPPVPYNETSVPRRTQQQQQQQASPHPHSPVQYHHSQPPPPPPPAQPGAYSSYSYQPAPPTATPPPQQQQQQQWSSVNETWPPQYGYPPSISPESTYNNRPEASTAGYEPHQPPPPPNPMNGTTTTTKYRHRLPEELESPPSYTNSQPSSPNSYAHTAIDFDQLMKHIKFVETPFRETLSGPNSSYKSPFPGPEALEQMMNAATYAAQMLESAAGTTSFSTTTMSTSPSPMDSVSYTQSSNSTSMDTSHHHHHQGGGGYPSPPTSREAGTQSPHHSIDNSSPPLSASVKRVSVYFSLSFLVHDSFLCVWARATIL</sequence>
<feature type="compositionally biased region" description="Low complexity" evidence="1">
    <location>
        <begin position="74"/>
        <end position="83"/>
    </location>
</feature>
<protein>
    <submittedName>
        <fullName evidence="2">Uncharacterized protein</fullName>
    </submittedName>
</protein>
<feature type="region of interest" description="Disordered" evidence="1">
    <location>
        <begin position="1"/>
        <end position="153"/>
    </location>
</feature>
<feature type="compositionally biased region" description="Polar residues" evidence="1">
    <location>
        <begin position="168"/>
        <end position="182"/>
    </location>
</feature>
<feature type="compositionally biased region" description="Pro residues" evidence="1">
    <location>
        <begin position="64"/>
        <end position="73"/>
    </location>
</feature>
<feature type="region of interest" description="Disordered" evidence="1">
    <location>
        <begin position="163"/>
        <end position="182"/>
    </location>
</feature>
<organism evidence="2 3">
    <name type="scientific">Rhodocollybia butyracea</name>
    <dbReference type="NCBI Taxonomy" id="206335"/>
    <lineage>
        <taxon>Eukaryota</taxon>
        <taxon>Fungi</taxon>
        <taxon>Dikarya</taxon>
        <taxon>Basidiomycota</taxon>
        <taxon>Agaricomycotina</taxon>
        <taxon>Agaricomycetes</taxon>
        <taxon>Agaricomycetidae</taxon>
        <taxon>Agaricales</taxon>
        <taxon>Marasmiineae</taxon>
        <taxon>Omphalotaceae</taxon>
        <taxon>Rhodocollybia</taxon>
    </lineage>
</organism>
<dbReference type="OrthoDB" id="2162994at2759"/>
<feature type="region of interest" description="Disordered" evidence="1">
    <location>
        <begin position="246"/>
        <end position="310"/>
    </location>
</feature>
<feature type="compositionally biased region" description="Polar residues" evidence="1">
    <location>
        <begin position="294"/>
        <end position="310"/>
    </location>
</feature>
<name>A0A9P5U0T5_9AGAR</name>
<proteinExistence type="predicted"/>
<evidence type="ECO:0000256" key="1">
    <source>
        <dbReference type="SAM" id="MobiDB-lite"/>
    </source>
</evidence>
<accession>A0A9P5U0T5</accession>
<gene>
    <name evidence="2" type="ORF">BDP27DRAFT_258876</name>
</gene>
<evidence type="ECO:0000313" key="2">
    <source>
        <dbReference type="EMBL" id="KAF9062925.1"/>
    </source>
</evidence>
<dbReference type="EMBL" id="JADNRY010000158">
    <property type="protein sequence ID" value="KAF9062925.1"/>
    <property type="molecule type" value="Genomic_DNA"/>
</dbReference>
<dbReference type="Proteomes" id="UP000772434">
    <property type="component" value="Unassembled WGS sequence"/>
</dbReference>
<keyword evidence="3" id="KW-1185">Reference proteome</keyword>
<dbReference type="AlphaFoldDB" id="A0A9P5U0T5"/>
<feature type="compositionally biased region" description="Pro residues" evidence="1">
    <location>
        <begin position="84"/>
        <end position="94"/>
    </location>
</feature>
<evidence type="ECO:0000313" key="3">
    <source>
        <dbReference type="Proteomes" id="UP000772434"/>
    </source>
</evidence>
<feature type="compositionally biased region" description="Low complexity" evidence="1">
    <location>
        <begin position="43"/>
        <end position="63"/>
    </location>
</feature>
<feature type="compositionally biased region" description="Polar residues" evidence="1">
    <location>
        <begin position="119"/>
        <end position="129"/>
    </location>
</feature>
<reference evidence="2" key="1">
    <citation type="submission" date="2020-11" db="EMBL/GenBank/DDBJ databases">
        <authorList>
            <consortium name="DOE Joint Genome Institute"/>
            <person name="Ahrendt S."/>
            <person name="Riley R."/>
            <person name="Andreopoulos W."/>
            <person name="Labutti K."/>
            <person name="Pangilinan J."/>
            <person name="Ruiz-Duenas F.J."/>
            <person name="Barrasa J.M."/>
            <person name="Sanchez-Garcia M."/>
            <person name="Camarero S."/>
            <person name="Miyauchi S."/>
            <person name="Serrano A."/>
            <person name="Linde D."/>
            <person name="Babiker R."/>
            <person name="Drula E."/>
            <person name="Ayuso-Fernandez I."/>
            <person name="Pacheco R."/>
            <person name="Padilla G."/>
            <person name="Ferreira P."/>
            <person name="Barriuso J."/>
            <person name="Kellner H."/>
            <person name="Castanera R."/>
            <person name="Alfaro M."/>
            <person name="Ramirez L."/>
            <person name="Pisabarro A.G."/>
            <person name="Kuo A."/>
            <person name="Tritt A."/>
            <person name="Lipzen A."/>
            <person name="He G."/>
            <person name="Yan M."/>
            <person name="Ng V."/>
            <person name="Cullen D."/>
            <person name="Martin F."/>
            <person name="Rosso M.-N."/>
            <person name="Henrissat B."/>
            <person name="Hibbett D."/>
            <person name="Martinez A.T."/>
            <person name="Grigoriev I.V."/>
        </authorList>
    </citation>
    <scope>NUCLEOTIDE SEQUENCE</scope>
    <source>
        <strain evidence="2">AH 40177</strain>
    </source>
</reference>
<feature type="compositionally biased region" description="Low complexity" evidence="1">
    <location>
        <begin position="246"/>
        <end position="271"/>
    </location>
</feature>
<comment type="caution">
    <text evidence="2">The sequence shown here is derived from an EMBL/GenBank/DDBJ whole genome shotgun (WGS) entry which is preliminary data.</text>
</comment>